<organism evidence="1 2">
    <name type="scientific">Cannabis sativa</name>
    <name type="common">Hemp</name>
    <name type="synonym">Marijuana</name>
    <dbReference type="NCBI Taxonomy" id="3483"/>
    <lineage>
        <taxon>Eukaryota</taxon>
        <taxon>Viridiplantae</taxon>
        <taxon>Streptophyta</taxon>
        <taxon>Embryophyta</taxon>
        <taxon>Tracheophyta</taxon>
        <taxon>Spermatophyta</taxon>
        <taxon>Magnoliopsida</taxon>
        <taxon>eudicotyledons</taxon>
        <taxon>Gunneridae</taxon>
        <taxon>Pentapetalae</taxon>
        <taxon>rosids</taxon>
        <taxon>fabids</taxon>
        <taxon>Rosales</taxon>
        <taxon>Cannabaceae</taxon>
        <taxon>Cannabis</taxon>
    </lineage>
</organism>
<dbReference type="Gene3D" id="3.60.10.10">
    <property type="entry name" value="Endonuclease/exonuclease/phosphatase"/>
    <property type="match status" value="1"/>
</dbReference>
<dbReference type="Gramene" id="evm.model.06.1045">
    <property type="protein sequence ID" value="cds.evm.model.06.1045"/>
    <property type="gene ID" value="evm.TU.06.1045"/>
</dbReference>
<dbReference type="EMBL" id="UZAU01000588">
    <property type="status" value="NOT_ANNOTATED_CDS"/>
    <property type="molecule type" value="Genomic_DNA"/>
</dbReference>
<reference evidence="1" key="2">
    <citation type="submission" date="2021-03" db="UniProtKB">
        <authorList>
            <consortium name="EnsemblPlants"/>
        </authorList>
    </citation>
    <scope>IDENTIFICATION</scope>
</reference>
<dbReference type="EnsemblPlants" id="evm.model.06.1045">
    <property type="protein sequence ID" value="cds.evm.model.06.1045"/>
    <property type="gene ID" value="evm.TU.06.1045"/>
</dbReference>
<protein>
    <recommendedName>
        <fullName evidence="3">Endonuclease/exonuclease/phosphatase domain-containing protein</fullName>
    </recommendedName>
</protein>
<dbReference type="Proteomes" id="UP000596661">
    <property type="component" value="Chromosome 6"/>
</dbReference>
<dbReference type="PANTHER" id="PTHR33710">
    <property type="entry name" value="BNAC02G09200D PROTEIN"/>
    <property type="match status" value="1"/>
</dbReference>
<dbReference type="SUPFAM" id="SSF56219">
    <property type="entry name" value="DNase I-like"/>
    <property type="match status" value="1"/>
</dbReference>
<dbReference type="PANTHER" id="PTHR33710:SF81">
    <property type="entry name" value="ENDONUCLEASE_EXONUCLEASE_PHOSPHATASE DOMAIN-CONTAINING PROTEIN"/>
    <property type="match status" value="1"/>
</dbReference>
<reference evidence="1" key="1">
    <citation type="submission" date="2018-11" db="EMBL/GenBank/DDBJ databases">
        <authorList>
            <person name="Grassa J C."/>
        </authorList>
    </citation>
    <scope>NUCLEOTIDE SEQUENCE [LARGE SCALE GENOMIC DNA]</scope>
</reference>
<proteinExistence type="predicted"/>
<dbReference type="InterPro" id="IPR036691">
    <property type="entry name" value="Endo/exonu/phosph_ase_sf"/>
</dbReference>
<name>A0A803PSW2_CANSA</name>
<keyword evidence="2" id="KW-1185">Reference proteome</keyword>
<accession>A0A803PSW2</accession>
<evidence type="ECO:0000313" key="1">
    <source>
        <dbReference type="EnsemblPlants" id="cds.evm.model.06.1045"/>
    </source>
</evidence>
<evidence type="ECO:0000313" key="2">
    <source>
        <dbReference type="Proteomes" id="UP000596661"/>
    </source>
</evidence>
<sequence>MHCYVQSQQQVGKFFVSLIYAFNDEKKREELWADLEELAKKINEPWILMGYFNEIMNGDERIGRRAQCIPSQRLQDCMENCNMADLKYSGSFYTWNNKQQPEERIFSKIDRAMVNSHWINAFPCSEAVFLPELSFDHSPILVTIYEDRFCGRKPFRYFNMWKQAAEYDELVSKAWEGNITGTKMYDRRKVVQAIVDLGPKITSIHKDILLADYTRKEVEDAIFAIDRDKAPGPDGYGSAFFQDNWKLSNGGSVVDRCGRSDGAKLVMAISDSWLLAGVNWFELAASSTWWRSRLKMARLGGSTREMVISSGTVVGSKCVCLGDFGGATAVGQSD</sequence>
<dbReference type="AlphaFoldDB" id="A0A803PSW2"/>
<evidence type="ECO:0008006" key="3">
    <source>
        <dbReference type="Google" id="ProtNLM"/>
    </source>
</evidence>